<evidence type="ECO:0000256" key="1">
    <source>
        <dbReference type="SAM" id="MobiDB-lite"/>
    </source>
</evidence>
<organism evidence="2 3">
    <name type="scientific">Cuscuta epithymum</name>
    <dbReference type="NCBI Taxonomy" id="186058"/>
    <lineage>
        <taxon>Eukaryota</taxon>
        <taxon>Viridiplantae</taxon>
        <taxon>Streptophyta</taxon>
        <taxon>Embryophyta</taxon>
        <taxon>Tracheophyta</taxon>
        <taxon>Spermatophyta</taxon>
        <taxon>Magnoliopsida</taxon>
        <taxon>eudicotyledons</taxon>
        <taxon>Gunneridae</taxon>
        <taxon>Pentapetalae</taxon>
        <taxon>asterids</taxon>
        <taxon>lamiids</taxon>
        <taxon>Solanales</taxon>
        <taxon>Convolvulaceae</taxon>
        <taxon>Cuscuteae</taxon>
        <taxon>Cuscuta</taxon>
        <taxon>Cuscuta subgen. Cuscuta</taxon>
    </lineage>
</organism>
<evidence type="ECO:0000313" key="2">
    <source>
        <dbReference type="EMBL" id="CAH9076604.1"/>
    </source>
</evidence>
<dbReference type="Pfam" id="PF14223">
    <property type="entry name" value="Retrotran_gag_2"/>
    <property type="match status" value="1"/>
</dbReference>
<accession>A0AAV0CJX2</accession>
<feature type="compositionally biased region" description="Polar residues" evidence="1">
    <location>
        <begin position="290"/>
        <end position="304"/>
    </location>
</feature>
<reference evidence="2" key="1">
    <citation type="submission" date="2022-07" db="EMBL/GenBank/DDBJ databases">
        <authorList>
            <person name="Macas J."/>
            <person name="Novak P."/>
            <person name="Neumann P."/>
        </authorList>
    </citation>
    <scope>NUCLEOTIDE SEQUENCE</scope>
</reference>
<keyword evidence="3" id="KW-1185">Reference proteome</keyword>
<sequence length="344" mass="38944">MDSNKVISVPITLKGGSNYLLWSRLVKTAIGRLGLWSHITDEAQKKPMNKEDEDMKAKEQALTEYKRWVQDDLMVLSVLQGSLEVPLLEAYSYCETPKHLWETLQKTFGNENNLSRVFELKGAINSLAQDGEEFTKHLGKYRSLWSELESLRPNTIDPEVLAERREQDQVFGLLLTLVPSYKDVIAHLLRSSKLPIMEEVCAQLQKEEGSMGLFGRKKEIAMAHKAEEVNANRAMYKGGERKYGERFAGECDHCKKPGHKKSQCWILHPHLKPPKFNKDREARAHLSAEASGTGSSRTSSNAQVGESEGRVLTSHHLGGKNMESEMIRRSDIESLIKALKEHGY</sequence>
<dbReference type="PANTHER" id="PTHR34222:SF33">
    <property type="entry name" value="RETROTRANSPOSON GAG DOMAIN-CONTAINING PROTEIN"/>
    <property type="match status" value="1"/>
</dbReference>
<dbReference type="AlphaFoldDB" id="A0AAV0CJX2"/>
<name>A0AAV0CJX2_9ASTE</name>
<dbReference type="Proteomes" id="UP001152523">
    <property type="component" value="Unassembled WGS sequence"/>
</dbReference>
<comment type="caution">
    <text evidence="2">The sequence shown here is derived from an EMBL/GenBank/DDBJ whole genome shotgun (WGS) entry which is preliminary data.</text>
</comment>
<feature type="region of interest" description="Disordered" evidence="1">
    <location>
        <begin position="280"/>
        <end position="324"/>
    </location>
</feature>
<evidence type="ECO:0000313" key="3">
    <source>
        <dbReference type="Proteomes" id="UP001152523"/>
    </source>
</evidence>
<proteinExistence type="predicted"/>
<protein>
    <recommendedName>
        <fullName evidence="4">Retrotransposon Copia-like N-terminal domain-containing protein</fullName>
    </recommendedName>
</protein>
<evidence type="ECO:0008006" key="4">
    <source>
        <dbReference type="Google" id="ProtNLM"/>
    </source>
</evidence>
<gene>
    <name evidence="2" type="ORF">CEPIT_LOCUS5956</name>
</gene>
<dbReference type="EMBL" id="CAMAPF010000030">
    <property type="protein sequence ID" value="CAH9076604.1"/>
    <property type="molecule type" value="Genomic_DNA"/>
</dbReference>
<dbReference type="PANTHER" id="PTHR34222">
    <property type="entry name" value="GAG_PRE-INTEGRS DOMAIN-CONTAINING PROTEIN"/>
    <property type="match status" value="1"/>
</dbReference>